<feature type="signal peptide" evidence="1">
    <location>
        <begin position="1"/>
        <end position="23"/>
    </location>
</feature>
<keyword evidence="4" id="KW-1185">Reference proteome</keyword>
<dbReference type="GeneID" id="63781070"/>
<evidence type="ECO:0000256" key="1">
    <source>
        <dbReference type="SAM" id="SignalP"/>
    </source>
</evidence>
<dbReference type="PROSITE" id="PS51762">
    <property type="entry name" value="GH16_2"/>
    <property type="match status" value="1"/>
</dbReference>
<dbReference type="RefSeq" id="XP_040719526.1">
    <property type="nucleotide sequence ID" value="XM_040864858.1"/>
</dbReference>
<dbReference type="OrthoDB" id="4388755at2759"/>
<dbReference type="InParanoid" id="A0A1Y2EE88"/>
<dbReference type="PANTHER" id="PTHR38121:SF4">
    <property type="entry name" value="GH16 DOMAIN-CONTAINING PROTEIN-RELATED"/>
    <property type="match status" value="1"/>
</dbReference>
<dbReference type="GO" id="GO:0005975">
    <property type="term" value="P:carbohydrate metabolic process"/>
    <property type="evidence" value="ECO:0007669"/>
    <property type="project" value="InterPro"/>
</dbReference>
<evidence type="ECO:0000313" key="3">
    <source>
        <dbReference type="EMBL" id="ORY69576.1"/>
    </source>
</evidence>
<dbReference type="Proteomes" id="UP000193689">
    <property type="component" value="Unassembled WGS sequence"/>
</dbReference>
<dbReference type="InterPro" id="IPR013320">
    <property type="entry name" value="ConA-like_dom_sf"/>
</dbReference>
<gene>
    <name evidence="3" type="ORF">BCR38DRAFT_502379</name>
</gene>
<dbReference type="SUPFAM" id="SSF49899">
    <property type="entry name" value="Concanavalin A-like lectins/glucanases"/>
    <property type="match status" value="1"/>
</dbReference>
<sequence length="394" mass="43735">MALPRIFQCLLVVFCTSVSSVVAEYQQIDDSKCDCYLTNGTDGNYFATHKFFDFRSLSQYANVPGIIDDQSQSTDAEATSDYFLSREWTESWGTQQWNNSGNFNNGDAAVFMVNSLNNVYIEKNADSNAGSETFLTLRTARLDNFQSAAEFESIPTGYHFLSLRMYARTIGAPGAITAMFTYRSSDDPMAVQESDLEVRTEDPPEFIQYTNQPSYSRSGNILEAATRNASVPVGWDNWAVHRLDWSPTSTSWYVDGQNVSQISFQTPRDPSQVIFNAWSDGSEWVGNMTEGDAAYFQIQWIEMVYNMTGTDKTTDAYQRVRSRLSNGIASRDDASCTNICSIDATQEIGTAVLIQGTNPSPAGSSSFTTEATSWKGILIGISCSDMIERAKFGL</sequence>
<feature type="chain" id="PRO_5012237557" evidence="1">
    <location>
        <begin position="24"/>
        <end position="394"/>
    </location>
</feature>
<keyword evidence="3" id="KW-0378">Hydrolase</keyword>
<comment type="caution">
    <text evidence="3">The sequence shown here is derived from an EMBL/GenBank/DDBJ whole genome shotgun (WGS) entry which is preliminary data.</text>
</comment>
<dbReference type="GO" id="GO:0004553">
    <property type="term" value="F:hydrolase activity, hydrolyzing O-glycosyl compounds"/>
    <property type="evidence" value="ECO:0007669"/>
    <property type="project" value="InterPro"/>
</dbReference>
<protein>
    <submittedName>
        <fullName evidence="3">Glycoside hydrolase family 16 protein</fullName>
    </submittedName>
</protein>
<dbReference type="PANTHER" id="PTHR38121">
    <property type="entry name" value="GH16 DOMAIN-CONTAINING PROTEIN"/>
    <property type="match status" value="1"/>
</dbReference>
<name>A0A1Y2EE88_9PEZI</name>
<dbReference type="Gene3D" id="2.60.120.200">
    <property type="match status" value="1"/>
</dbReference>
<evidence type="ECO:0000313" key="4">
    <source>
        <dbReference type="Proteomes" id="UP000193689"/>
    </source>
</evidence>
<dbReference type="Pfam" id="PF00722">
    <property type="entry name" value="Glyco_hydro_16"/>
    <property type="match status" value="1"/>
</dbReference>
<accession>A0A1Y2EE88</accession>
<organism evidence="3 4">
    <name type="scientific">Pseudomassariella vexata</name>
    <dbReference type="NCBI Taxonomy" id="1141098"/>
    <lineage>
        <taxon>Eukaryota</taxon>
        <taxon>Fungi</taxon>
        <taxon>Dikarya</taxon>
        <taxon>Ascomycota</taxon>
        <taxon>Pezizomycotina</taxon>
        <taxon>Sordariomycetes</taxon>
        <taxon>Xylariomycetidae</taxon>
        <taxon>Amphisphaeriales</taxon>
        <taxon>Pseudomassariaceae</taxon>
        <taxon>Pseudomassariella</taxon>
    </lineage>
</organism>
<dbReference type="AlphaFoldDB" id="A0A1Y2EE88"/>
<dbReference type="EMBL" id="MCFJ01000002">
    <property type="protein sequence ID" value="ORY69576.1"/>
    <property type="molecule type" value="Genomic_DNA"/>
</dbReference>
<dbReference type="CDD" id="cd00413">
    <property type="entry name" value="Glyco_hydrolase_16"/>
    <property type="match status" value="1"/>
</dbReference>
<evidence type="ECO:0000259" key="2">
    <source>
        <dbReference type="PROSITE" id="PS51762"/>
    </source>
</evidence>
<dbReference type="InterPro" id="IPR000757">
    <property type="entry name" value="Beta-glucanase-like"/>
</dbReference>
<dbReference type="STRING" id="1141098.A0A1Y2EE88"/>
<reference evidence="3 4" key="1">
    <citation type="submission" date="2016-07" db="EMBL/GenBank/DDBJ databases">
        <title>Pervasive Adenine N6-methylation of Active Genes in Fungi.</title>
        <authorList>
            <consortium name="DOE Joint Genome Institute"/>
            <person name="Mondo S.J."/>
            <person name="Dannebaum R.O."/>
            <person name="Kuo R.C."/>
            <person name="Labutti K."/>
            <person name="Haridas S."/>
            <person name="Kuo A."/>
            <person name="Salamov A."/>
            <person name="Ahrendt S.R."/>
            <person name="Lipzen A."/>
            <person name="Sullivan W."/>
            <person name="Andreopoulos W.B."/>
            <person name="Clum A."/>
            <person name="Lindquist E."/>
            <person name="Daum C."/>
            <person name="Ramamoorthy G.K."/>
            <person name="Gryganskyi A."/>
            <person name="Culley D."/>
            <person name="Magnuson J.K."/>
            <person name="James T.Y."/>
            <person name="O'Malley M.A."/>
            <person name="Stajich J.E."/>
            <person name="Spatafora J.W."/>
            <person name="Visel A."/>
            <person name="Grigoriev I.V."/>
        </authorList>
    </citation>
    <scope>NUCLEOTIDE SEQUENCE [LARGE SCALE GENOMIC DNA]</scope>
    <source>
        <strain evidence="3 4">CBS 129021</strain>
    </source>
</reference>
<proteinExistence type="predicted"/>
<keyword evidence="1" id="KW-0732">Signal</keyword>
<feature type="domain" description="GH16" evidence="2">
    <location>
        <begin position="23"/>
        <end position="309"/>
    </location>
</feature>